<name>A0A4Z2GA29_9TELE</name>
<protein>
    <submittedName>
        <fullName evidence="2">Uncharacterized protein</fullName>
    </submittedName>
</protein>
<evidence type="ECO:0000313" key="3">
    <source>
        <dbReference type="Proteomes" id="UP000314294"/>
    </source>
</evidence>
<feature type="compositionally biased region" description="Low complexity" evidence="1">
    <location>
        <begin position="1"/>
        <end position="22"/>
    </location>
</feature>
<evidence type="ECO:0000313" key="2">
    <source>
        <dbReference type="EMBL" id="TNN50436.1"/>
    </source>
</evidence>
<proteinExistence type="predicted"/>
<gene>
    <name evidence="2" type="ORF">EYF80_039362</name>
</gene>
<accession>A0A4Z2GA29</accession>
<sequence>MAAPAAPGPASSSGSSLSRANGAPPPALKEPLGRSGGDSVCFRDKITDSSSMSLQEERGAASLKGSDPGAEHKVVFHQLRHGCQVSQPVGHIVLGPVGQGLDGKGFGWGRRGEVGIVEARWAGWQVYGGGGSGEKMGGGERAGDK</sequence>
<comment type="caution">
    <text evidence="2">The sequence shown here is derived from an EMBL/GenBank/DDBJ whole genome shotgun (WGS) entry which is preliminary data.</text>
</comment>
<dbReference type="EMBL" id="SRLO01000617">
    <property type="protein sequence ID" value="TNN50436.1"/>
    <property type="molecule type" value="Genomic_DNA"/>
</dbReference>
<dbReference type="AlphaFoldDB" id="A0A4Z2GA29"/>
<keyword evidence="3" id="KW-1185">Reference proteome</keyword>
<organism evidence="2 3">
    <name type="scientific">Liparis tanakae</name>
    <name type="common">Tanaka's snailfish</name>
    <dbReference type="NCBI Taxonomy" id="230148"/>
    <lineage>
        <taxon>Eukaryota</taxon>
        <taxon>Metazoa</taxon>
        <taxon>Chordata</taxon>
        <taxon>Craniata</taxon>
        <taxon>Vertebrata</taxon>
        <taxon>Euteleostomi</taxon>
        <taxon>Actinopterygii</taxon>
        <taxon>Neopterygii</taxon>
        <taxon>Teleostei</taxon>
        <taxon>Neoteleostei</taxon>
        <taxon>Acanthomorphata</taxon>
        <taxon>Eupercaria</taxon>
        <taxon>Perciformes</taxon>
        <taxon>Cottioidei</taxon>
        <taxon>Cottales</taxon>
        <taxon>Liparidae</taxon>
        <taxon>Liparis</taxon>
    </lineage>
</organism>
<feature type="region of interest" description="Disordered" evidence="1">
    <location>
        <begin position="1"/>
        <end position="68"/>
    </location>
</feature>
<evidence type="ECO:0000256" key="1">
    <source>
        <dbReference type="SAM" id="MobiDB-lite"/>
    </source>
</evidence>
<reference evidence="2 3" key="1">
    <citation type="submission" date="2019-03" db="EMBL/GenBank/DDBJ databases">
        <title>First draft genome of Liparis tanakae, snailfish: a comprehensive survey of snailfish specific genes.</title>
        <authorList>
            <person name="Kim W."/>
            <person name="Song I."/>
            <person name="Jeong J.-H."/>
            <person name="Kim D."/>
            <person name="Kim S."/>
            <person name="Ryu S."/>
            <person name="Song J.Y."/>
            <person name="Lee S.K."/>
        </authorList>
    </citation>
    <scope>NUCLEOTIDE SEQUENCE [LARGE SCALE GENOMIC DNA]</scope>
    <source>
        <tissue evidence="2">Muscle</tissue>
    </source>
</reference>
<dbReference type="Proteomes" id="UP000314294">
    <property type="component" value="Unassembled WGS sequence"/>
</dbReference>